<evidence type="ECO:0008006" key="3">
    <source>
        <dbReference type="Google" id="ProtNLM"/>
    </source>
</evidence>
<dbReference type="EMBL" id="LRQV01000027">
    <property type="protein sequence ID" value="KXK62048.1"/>
    <property type="molecule type" value="Genomic_DNA"/>
</dbReference>
<dbReference type="Proteomes" id="UP000070620">
    <property type="component" value="Unassembled WGS sequence"/>
</dbReference>
<dbReference type="Gene3D" id="3.50.30.50">
    <property type="entry name" value="Putative cyclase"/>
    <property type="match status" value="1"/>
</dbReference>
<comment type="caution">
    <text evidence="1">The sequence shown here is derived from an EMBL/GenBank/DDBJ whole genome shotgun (WGS) entry which is preliminary data.</text>
</comment>
<dbReference type="SUPFAM" id="SSF102198">
    <property type="entry name" value="Putative cyclase"/>
    <property type="match status" value="1"/>
</dbReference>
<dbReference type="GO" id="GO:0004061">
    <property type="term" value="F:arylformamidase activity"/>
    <property type="evidence" value="ECO:0007669"/>
    <property type="project" value="InterPro"/>
</dbReference>
<dbReference type="AlphaFoldDB" id="A0A136PUC2"/>
<name>A0A136PUC2_9ACTN</name>
<dbReference type="InterPro" id="IPR007325">
    <property type="entry name" value="KFase/CYL"/>
</dbReference>
<gene>
    <name evidence="1" type="ORF">AWW66_10395</name>
</gene>
<accession>A0A136PUC2</accession>
<reference evidence="1 2" key="1">
    <citation type="submission" date="2016-01" db="EMBL/GenBank/DDBJ databases">
        <title>Whole genome sequence and analysis of Micromonospora rosaria DSM 803, which can produce antibacterial substance rosamicin.</title>
        <authorList>
            <person name="Yang H."/>
            <person name="He X."/>
            <person name="Zhu D."/>
        </authorList>
    </citation>
    <scope>NUCLEOTIDE SEQUENCE [LARGE SCALE GENOMIC DNA]</scope>
    <source>
        <strain evidence="1 2">DSM 803</strain>
    </source>
</reference>
<keyword evidence="2" id="KW-1185">Reference proteome</keyword>
<evidence type="ECO:0000313" key="1">
    <source>
        <dbReference type="EMBL" id="KXK62048.1"/>
    </source>
</evidence>
<dbReference type="GO" id="GO:0019441">
    <property type="term" value="P:L-tryptophan catabolic process to kynurenine"/>
    <property type="evidence" value="ECO:0007669"/>
    <property type="project" value="InterPro"/>
</dbReference>
<organism evidence="1 2">
    <name type="scientific">Micromonospora rosaria</name>
    <dbReference type="NCBI Taxonomy" id="47874"/>
    <lineage>
        <taxon>Bacteria</taxon>
        <taxon>Bacillati</taxon>
        <taxon>Actinomycetota</taxon>
        <taxon>Actinomycetes</taxon>
        <taxon>Micromonosporales</taxon>
        <taxon>Micromonosporaceae</taxon>
        <taxon>Micromonospora</taxon>
    </lineage>
</organism>
<dbReference type="OrthoDB" id="7067800at2"/>
<protein>
    <recommendedName>
        <fullName evidence="3">Cyclase</fullName>
    </recommendedName>
</protein>
<sequence length="279" mass="29285">MTLRTVNLTRPITTDSPAGSLFPWEAPYRTEEIATLTYNGANLFHITMGSGSATRLLGPALGSPSGATVDQLPPQRLVDRAAVVVSCPTGPGGEISADAVRVALADADLRSGDAVVLATGWGDDPGRFADEAYYLDGPYLGVEAARALVEILGANSSDLLLTDCLYLDRPGGDHARTEWTALQPWLRPAYPSDAARTYLAHYRPDKVRHDWAATLALTGSVWTVAGLVGCGTLAGRRVRLTLAPLNVHGVGEVPCTVIAQVPGDDGAPAEPVFSSGEPT</sequence>
<dbReference type="Pfam" id="PF04199">
    <property type="entry name" value="Cyclase"/>
    <property type="match status" value="1"/>
</dbReference>
<evidence type="ECO:0000313" key="2">
    <source>
        <dbReference type="Proteomes" id="UP000070620"/>
    </source>
</evidence>
<dbReference type="RefSeq" id="WP_067363377.1">
    <property type="nucleotide sequence ID" value="NZ_JBIUBN010000010.1"/>
</dbReference>
<proteinExistence type="predicted"/>
<dbReference type="InterPro" id="IPR037175">
    <property type="entry name" value="KFase_sf"/>
</dbReference>